<name>A0A0J6F0E7_COCPO</name>
<evidence type="ECO:0000313" key="2">
    <source>
        <dbReference type="EMBL" id="KMM66351.1"/>
    </source>
</evidence>
<dbReference type="AlphaFoldDB" id="A0A0J6F0E7"/>
<evidence type="ECO:0000313" key="3">
    <source>
        <dbReference type="Proteomes" id="UP000054567"/>
    </source>
</evidence>
<organism evidence="2 3">
    <name type="scientific">Coccidioides posadasii RMSCC 3488</name>
    <dbReference type="NCBI Taxonomy" id="454284"/>
    <lineage>
        <taxon>Eukaryota</taxon>
        <taxon>Fungi</taxon>
        <taxon>Dikarya</taxon>
        <taxon>Ascomycota</taxon>
        <taxon>Pezizomycotina</taxon>
        <taxon>Eurotiomycetes</taxon>
        <taxon>Eurotiomycetidae</taxon>
        <taxon>Onygenales</taxon>
        <taxon>Onygenaceae</taxon>
        <taxon>Coccidioides</taxon>
    </lineage>
</organism>
<protein>
    <submittedName>
        <fullName evidence="2">Uncharacterized protein</fullName>
    </submittedName>
</protein>
<feature type="region of interest" description="Disordered" evidence="1">
    <location>
        <begin position="1"/>
        <end position="34"/>
    </location>
</feature>
<dbReference type="VEuPathDB" id="FungiDB:CPAG_02690"/>
<sequence length="102" mass="10924">MGNNFDASLGAAPLSPELSRDPSPQTSLGRTTITWKLGPGCQSARSLFAISTTRVDTALRCNFPPPTIPPLKHFGHDIITAKHPSDHGLRDRSIEYGVGSTL</sequence>
<proteinExistence type="predicted"/>
<dbReference type="EMBL" id="DS268109">
    <property type="protein sequence ID" value="KMM66351.1"/>
    <property type="molecule type" value="Genomic_DNA"/>
</dbReference>
<gene>
    <name evidence="2" type="ORF">CPAG_02690</name>
</gene>
<accession>A0A0J6F0E7</accession>
<reference evidence="2 3" key="1">
    <citation type="submission" date="2007-06" db="EMBL/GenBank/DDBJ databases">
        <title>The Genome Sequence of Coccidioides posadasii RMSCC_3488.</title>
        <authorList>
            <consortium name="Coccidioides Genome Resources Consortium"/>
            <consortium name="The Broad Institute Genome Sequencing Platform"/>
            <person name="Henn M.R."/>
            <person name="Sykes S."/>
            <person name="Young S."/>
            <person name="Jaffe D."/>
            <person name="Berlin A."/>
            <person name="Alvarez P."/>
            <person name="Butler J."/>
            <person name="Gnerre S."/>
            <person name="Grabherr M."/>
            <person name="Mauceli E."/>
            <person name="Brockman W."/>
            <person name="Kodira C."/>
            <person name="Alvarado L."/>
            <person name="Zeng Q."/>
            <person name="Crawford M."/>
            <person name="Antoine C."/>
            <person name="Devon K."/>
            <person name="Galgiani J."/>
            <person name="Orsborn K."/>
            <person name="Lewis M.L."/>
            <person name="Nusbaum C."/>
            <person name="Galagan J."/>
            <person name="Birren B."/>
        </authorList>
    </citation>
    <scope>NUCLEOTIDE SEQUENCE [LARGE SCALE GENOMIC DNA]</scope>
    <source>
        <strain evidence="2 3">RMSCC 3488</strain>
    </source>
</reference>
<evidence type="ECO:0000256" key="1">
    <source>
        <dbReference type="SAM" id="MobiDB-lite"/>
    </source>
</evidence>
<reference evidence="3" key="3">
    <citation type="journal article" date="2010" name="Genome Res.">
        <title>Population genomic sequencing of Coccidioides fungi reveals recent hybridization and transposon control.</title>
        <authorList>
            <person name="Neafsey D.E."/>
            <person name="Barker B.M."/>
            <person name="Sharpton T.J."/>
            <person name="Stajich J.E."/>
            <person name="Park D.J."/>
            <person name="Whiston E."/>
            <person name="Hung C.-Y."/>
            <person name="McMahan C."/>
            <person name="White J."/>
            <person name="Sykes S."/>
            <person name="Heiman D."/>
            <person name="Young S."/>
            <person name="Zeng Q."/>
            <person name="Abouelleil A."/>
            <person name="Aftuck L."/>
            <person name="Bessette D."/>
            <person name="Brown A."/>
            <person name="FitzGerald M."/>
            <person name="Lui A."/>
            <person name="Macdonald J.P."/>
            <person name="Priest M."/>
            <person name="Orbach M.J."/>
            <person name="Galgiani J.N."/>
            <person name="Kirkland T.N."/>
            <person name="Cole G.T."/>
            <person name="Birren B.W."/>
            <person name="Henn M.R."/>
            <person name="Taylor J.W."/>
            <person name="Rounsley S.D."/>
        </authorList>
    </citation>
    <scope>NUCLEOTIDE SEQUENCE [LARGE SCALE GENOMIC DNA]</scope>
    <source>
        <strain evidence="3">RMSCC 3488</strain>
    </source>
</reference>
<feature type="compositionally biased region" description="Polar residues" evidence="1">
    <location>
        <begin position="22"/>
        <end position="34"/>
    </location>
</feature>
<reference evidence="3" key="2">
    <citation type="journal article" date="2009" name="Genome Res.">
        <title>Comparative genomic analyses of the human fungal pathogens Coccidioides and their relatives.</title>
        <authorList>
            <person name="Sharpton T.J."/>
            <person name="Stajich J.E."/>
            <person name="Rounsley S.D."/>
            <person name="Gardner M.J."/>
            <person name="Wortman J.R."/>
            <person name="Jordar V.S."/>
            <person name="Maiti R."/>
            <person name="Kodira C.D."/>
            <person name="Neafsey D.E."/>
            <person name="Zeng Q."/>
            <person name="Hung C.-Y."/>
            <person name="McMahan C."/>
            <person name="Muszewska A."/>
            <person name="Grynberg M."/>
            <person name="Mandel M.A."/>
            <person name="Kellner E.M."/>
            <person name="Barker B.M."/>
            <person name="Galgiani J.N."/>
            <person name="Orbach M.J."/>
            <person name="Kirkland T.N."/>
            <person name="Cole G.T."/>
            <person name="Henn M.R."/>
            <person name="Birren B.W."/>
            <person name="Taylor J.W."/>
        </authorList>
    </citation>
    <scope>NUCLEOTIDE SEQUENCE [LARGE SCALE GENOMIC DNA]</scope>
    <source>
        <strain evidence="3">RMSCC 3488</strain>
    </source>
</reference>
<dbReference type="Proteomes" id="UP000054567">
    <property type="component" value="Unassembled WGS sequence"/>
</dbReference>